<organism evidence="7 8">
    <name type="scientific">Yimella lutea</name>
    <dbReference type="NCBI Taxonomy" id="587872"/>
    <lineage>
        <taxon>Bacteria</taxon>
        <taxon>Bacillati</taxon>
        <taxon>Actinomycetota</taxon>
        <taxon>Actinomycetes</taxon>
        <taxon>Micrococcales</taxon>
        <taxon>Dermacoccaceae</taxon>
        <taxon>Yimella</taxon>
    </lineage>
</organism>
<dbReference type="CDD" id="cd07906">
    <property type="entry name" value="Adenylation_DNA_ligase_LigD_LigC"/>
    <property type="match status" value="1"/>
</dbReference>
<evidence type="ECO:0000313" key="8">
    <source>
        <dbReference type="Proteomes" id="UP000320806"/>
    </source>
</evidence>
<dbReference type="InterPro" id="IPR012340">
    <property type="entry name" value="NA-bd_OB-fold"/>
</dbReference>
<proteinExistence type="inferred from homology"/>
<evidence type="ECO:0000256" key="3">
    <source>
        <dbReference type="ARBA" id="ARBA00022598"/>
    </source>
</evidence>
<dbReference type="InterPro" id="IPR012309">
    <property type="entry name" value="DNA_ligase_ATP-dep_C"/>
</dbReference>
<comment type="catalytic activity">
    <reaction evidence="4">
        <text>ATP + (deoxyribonucleotide)n-3'-hydroxyl + 5'-phospho-(deoxyribonucleotide)m = (deoxyribonucleotide)n+m + AMP + diphosphate.</text>
        <dbReference type="EC" id="6.5.1.1"/>
    </reaction>
</comment>
<evidence type="ECO:0000256" key="4">
    <source>
        <dbReference type="ARBA" id="ARBA00034003"/>
    </source>
</evidence>
<evidence type="ECO:0000259" key="6">
    <source>
        <dbReference type="Pfam" id="PF04679"/>
    </source>
</evidence>
<dbReference type="CDD" id="cd07971">
    <property type="entry name" value="OBF_DNA_ligase_LigD"/>
    <property type="match status" value="1"/>
</dbReference>
<dbReference type="InterPro" id="IPR050191">
    <property type="entry name" value="ATP-dep_DNA_ligase"/>
</dbReference>
<dbReference type="Proteomes" id="UP000320806">
    <property type="component" value="Unassembled WGS sequence"/>
</dbReference>
<dbReference type="InterPro" id="IPR016059">
    <property type="entry name" value="DNA_ligase_ATP-dep_CS"/>
</dbReference>
<evidence type="ECO:0000256" key="1">
    <source>
        <dbReference type="ARBA" id="ARBA00007572"/>
    </source>
</evidence>
<dbReference type="Pfam" id="PF01068">
    <property type="entry name" value="DNA_ligase_A_M"/>
    <property type="match status" value="1"/>
</dbReference>
<dbReference type="Gene3D" id="3.30.470.30">
    <property type="entry name" value="DNA ligase/mRNA capping enzyme"/>
    <property type="match status" value="1"/>
</dbReference>
<comment type="similarity">
    <text evidence="1">Belongs to the ATP-dependent DNA ligase family.</text>
</comment>
<evidence type="ECO:0000256" key="2">
    <source>
        <dbReference type="ARBA" id="ARBA00012727"/>
    </source>
</evidence>
<dbReference type="PANTHER" id="PTHR45674">
    <property type="entry name" value="DNA LIGASE 1/3 FAMILY MEMBER"/>
    <property type="match status" value="1"/>
</dbReference>
<dbReference type="GO" id="GO:0003910">
    <property type="term" value="F:DNA ligase (ATP) activity"/>
    <property type="evidence" value="ECO:0007669"/>
    <property type="project" value="UniProtKB-EC"/>
</dbReference>
<evidence type="ECO:0000313" key="7">
    <source>
        <dbReference type="EMBL" id="TQJ13399.1"/>
    </source>
</evidence>
<comment type="caution">
    <text evidence="7">The sequence shown here is derived from an EMBL/GenBank/DDBJ whole genome shotgun (WGS) entry which is preliminary data.</text>
</comment>
<dbReference type="Gene3D" id="3.30.1490.70">
    <property type="match status" value="1"/>
</dbReference>
<sequence length="316" mass="34699">MLATPAEVLPRGDEWRHEIKWDGMRALIDVRDHRVRVFSRTERDVTIAFPELASPASGLADFEDLLLDAEIVVMRAGRPSFAALAERFNVVDPNSADELASTAPVTAMVFDVLRVMRSPVTGRTWRERRDLLDSIAPTSKWVSVPPEFADGEALLDATADQGMEGIVSKRVGSKYSPGLRSDDWRKTLHRRTGSYVIVGWRRQQAGSVLGSVLLAEPTEVGLAYRGRVGSGLAGRKGVTLARDLLPLRRETAPVVTGVPDVDARDAIWVEPHLVADVEFHGLSDAGRLRQPAWRGLRSDLTVADLQIRAASPNGDE</sequence>
<dbReference type="EMBL" id="VFMO01000001">
    <property type="protein sequence ID" value="TQJ13399.1"/>
    <property type="molecule type" value="Genomic_DNA"/>
</dbReference>
<dbReference type="GO" id="GO:0006310">
    <property type="term" value="P:DNA recombination"/>
    <property type="evidence" value="ECO:0007669"/>
    <property type="project" value="InterPro"/>
</dbReference>
<dbReference type="PROSITE" id="PS00697">
    <property type="entry name" value="DNA_LIGASE_A1"/>
    <property type="match status" value="1"/>
</dbReference>
<dbReference type="GO" id="GO:0006281">
    <property type="term" value="P:DNA repair"/>
    <property type="evidence" value="ECO:0007669"/>
    <property type="project" value="InterPro"/>
</dbReference>
<dbReference type="OrthoDB" id="9802472at2"/>
<protein>
    <recommendedName>
        <fullName evidence="2">DNA ligase (ATP)</fullName>
        <ecNumber evidence="2">6.5.1.1</ecNumber>
    </recommendedName>
</protein>
<evidence type="ECO:0000259" key="5">
    <source>
        <dbReference type="Pfam" id="PF01068"/>
    </source>
</evidence>
<gene>
    <name evidence="7" type="ORF">FB459_0816</name>
</gene>
<dbReference type="InterPro" id="IPR012310">
    <property type="entry name" value="DNA_ligase_ATP-dep_cent"/>
</dbReference>
<reference evidence="7 8" key="1">
    <citation type="submission" date="2019-06" db="EMBL/GenBank/DDBJ databases">
        <title>Sequencing the genomes of 1000 actinobacteria strains.</title>
        <authorList>
            <person name="Klenk H.-P."/>
        </authorList>
    </citation>
    <scope>NUCLEOTIDE SEQUENCE [LARGE SCALE GENOMIC DNA]</scope>
    <source>
        <strain evidence="7 8">DSM 19828</strain>
    </source>
</reference>
<name>A0A542EDJ4_9MICO</name>
<dbReference type="SUPFAM" id="SSF56091">
    <property type="entry name" value="DNA ligase/mRNA capping enzyme, catalytic domain"/>
    <property type="match status" value="1"/>
</dbReference>
<dbReference type="Pfam" id="PF04679">
    <property type="entry name" value="DNA_ligase_A_C"/>
    <property type="match status" value="1"/>
</dbReference>
<dbReference type="AlphaFoldDB" id="A0A542EDJ4"/>
<dbReference type="Gene3D" id="2.40.50.140">
    <property type="entry name" value="Nucleic acid-binding proteins"/>
    <property type="match status" value="1"/>
</dbReference>
<dbReference type="EC" id="6.5.1.1" evidence="2"/>
<accession>A0A542EDJ4</accession>
<dbReference type="SUPFAM" id="SSF50249">
    <property type="entry name" value="Nucleic acid-binding proteins"/>
    <property type="match status" value="1"/>
</dbReference>
<keyword evidence="3" id="KW-0436">Ligase</keyword>
<keyword evidence="8" id="KW-1185">Reference proteome</keyword>
<dbReference type="GO" id="GO:0005524">
    <property type="term" value="F:ATP binding"/>
    <property type="evidence" value="ECO:0007669"/>
    <property type="project" value="InterPro"/>
</dbReference>
<feature type="domain" description="DNA ligase ATP-dependent C-terminal" evidence="6">
    <location>
        <begin position="207"/>
        <end position="299"/>
    </location>
</feature>
<dbReference type="PANTHER" id="PTHR45674:SF4">
    <property type="entry name" value="DNA LIGASE 1"/>
    <property type="match status" value="1"/>
</dbReference>
<feature type="domain" description="ATP-dependent DNA ligase family profile" evidence="5">
    <location>
        <begin position="11"/>
        <end position="186"/>
    </location>
</feature>